<comment type="caution">
    <text evidence="10">The sequence shown here is derived from an EMBL/GenBank/DDBJ whole genome shotgun (WGS) entry which is preliminary data.</text>
</comment>
<proteinExistence type="predicted"/>
<feature type="domain" description="Zn(2)-C6 fungal-type" evidence="8">
    <location>
        <begin position="81"/>
        <end position="110"/>
    </location>
</feature>
<dbReference type="SUPFAM" id="SSF57667">
    <property type="entry name" value="beta-beta-alpha zinc fingers"/>
    <property type="match status" value="1"/>
</dbReference>
<dbReference type="Pfam" id="PF00172">
    <property type="entry name" value="Zn_clus"/>
    <property type="match status" value="1"/>
</dbReference>
<evidence type="ECO:0000259" key="8">
    <source>
        <dbReference type="PROSITE" id="PS50048"/>
    </source>
</evidence>
<keyword evidence="5" id="KW-0862">Zinc</keyword>
<dbReference type="RefSeq" id="XP_060288330.1">
    <property type="nucleotide sequence ID" value="XM_060425372.1"/>
</dbReference>
<dbReference type="SMART" id="SM00355">
    <property type="entry name" value="ZnF_C2H2"/>
    <property type="match status" value="2"/>
</dbReference>
<dbReference type="PANTHER" id="PTHR40626">
    <property type="entry name" value="MIP31509P"/>
    <property type="match status" value="1"/>
</dbReference>
<dbReference type="AlphaFoldDB" id="A0AAJ0CB99"/>
<dbReference type="GO" id="GO:0000785">
    <property type="term" value="C:chromatin"/>
    <property type="evidence" value="ECO:0007669"/>
    <property type="project" value="TreeGrafter"/>
</dbReference>
<dbReference type="GO" id="GO:0005634">
    <property type="term" value="C:nucleus"/>
    <property type="evidence" value="ECO:0007669"/>
    <property type="project" value="UniProtKB-SubCell"/>
</dbReference>
<dbReference type="InterPro" id="IPR036864">
    <property type="entry name" value="Zn2-C6_fun-type_DNA-bd_sf"/>
</dbReference>
<dbReference type="InterPro" id="IPR051059">
    <property type="entry name" value="VerF-like"/>
</dbReference>
<evidence type="ECO:0000259" key="9">
    <source>
        <dbReference type="PROSITE" id="PS50157"/>
    </source>
</evidence>
<name>A0AAJ0CB99_9PEZI</name>
<dbReference type="PANTHER" id="PTHR40626:SF3">
    <property type="entry name" value="TRANSCRIPTION FACTOR WITH C2H2 AND ZN(2)-CYS(6) DNA BINDING DOMAIN (EUROFUNG)-RELATED"/>
    <property type="match status" value="1"/>
</dbReference>
<dbReference type="Proteomes" id="UP001244011">
    <property type="component" value="Unassembled WGS sequence"/>
</dbReference>
<keyword evidence="3" id="KW-0677">Repeat</keyword>
<dbReference type="InterPro" id="IPR013087">
    <property type="entry name" value="Znf_C2H2_type"/>
</dbReference>
<dbReference type="PROSITE" id="PS50157">
    <property type="entry name" value="ZINC_FINGER_C2H2_2"/>
    <property type="match status" value="1"/>
</dbReference>
<evidence type="ECO:0000256" key="5">
    <source>
        <dbReference type="ARBA" id="ARBA00022833"/>
    </source>
</evidence>
<evidence type="ECO:0000313" key="10">
    <source>
        <dbReference type="EMBL" id="KAK1772117.1"/>
    </source>
</evidence>
<dbReference type="InterPro" id="IPR001138">
    <property type="entry name" value="Zn2Cys6_DnaBD"/>
</dbReference>
<comment type="subcellular location">
    <subcellularLocation>
        <location evidence="1">Nucleus</location>
    </subcellularLocation>
</comment>
<evidence type="ECO:0000256" key="6">
    <source>
        <dbReference type="ARBA" id="ARBA00023242"/>
    </source>
</evidence>
<dbReference type="SMART" id="SM00066">
    <property type="entry name" value="GAL4"/>
    <property type="match status" value="1"/>
</dbReference>
<dbReference type="PROSITE" id="PS00463">
    <property type="entry name" value="ZN2_CY6_FUNGAL_1"/>
    <property type="match status" value="1"/>
</dbReference>
<evidence type="ECO:0000256" key="7">
    <source>
        <dbReference type="PROSITE-ProRule" id="PRU00042"/>
    </source>
</evidence>
<dbReference type="PROSITE" id="PS50048">
    <property type="entry name" value="ZN2_CY6_FUNGAL_2"/>
    <property type="match status" value="1"/>
</dbReference>
<sequence>MQSTSPFQCAICSNSFTRLEHLQRHLLAHTDSRPYGCTFCTLTFNRSDALTRHWKTCEARINSGHTTPKLSHRKRGRKQHSCDRCSQSKRRCSRTFPCDKCMDGKQECTYLRFLLDADNLSTAAQLPTLVPDNNQWQSPSSGSDAGLGVPWAIVEEESMASGPLIPDADSLIPFLYPDYAAKGVSSPNFAQPWGPPVTRNHGESGPIIPWMSQLTWNVYDMAAYAPSFAPPRPSARPVRLNFLAKFTSTSTKGMANSFDCGNPEERRRVILILTNTAGRSERLSTSDAGRALMFQQLLLVHPLAAKTHEIVLGMSQHHHANTSDGINWQDSLALNESLCHQFFSPANLDRYLIAFWSFWYPNWPVFHKPSFDPTRTPARLLATIAIIGACLTPEDADRDAAMHWLGAVEEWVFTDPAFSDDDSLDAAADEPDMAAVRDRLDALRAAYCIILVCSWEGKESQKRRARRTRYSQVISVARSLQVSGLTTHGDLGAYLRIGSAQGNWQRFVLKEELIRTVTYVFLLDMGYVIFNNTPPRMVTFELDVGLTCPETCFQAGDLESWLFSVKAWSETSLGQGQPSVSSMMEVLMKDEVSPGDWKMLRQMSSLNFFTLASALHGLIFHHHCQPTSWNQATPILHGLRNWRQAWLQREQLCGLREPDRAVPDDAWRRIGFMRFAAEYWYLGCIVYKRTESMQTLRADWNKIAGGPFRKGFLERYDNSDMRQVHELVIQFQDMGLGAEIV</sequence>
<dbReference type="Gene3D" id="3.30.160.60">
    <property type="entry name" value="Classic Zinc Finger"/>
    <property type="match status" value="2"/>
</dbReference>
<evidence type="ECO:0000256" key="1">
    <source>
        <dbReference type="ARBA" id="ARBA00004123"/>
    </source>
</evidence>
<organism evidence="10 11">
    <name type="scientific">Phialemonium atrogriseum</name>
    <dbReference type="NCBI Taxonomy" id="1093897"/>
    <lineage>
        <taxon>Eukaryota</taxon>
        <taxon>Fungi</taxon>
        <taxon>Dikarya</taxon>
        <taxon>Ascomycota</taxon>
        <taxon>Pezizomycotina</taxon>
        <taxon>Sordariomycetes</taxon>
        <taxon>Sordariomycetidae</taxon>
        <taxon>Cephalothecales</taxon>
        <taxon>Cephalothecaceae</taxon>
        <taxon>Phialemonium</taxon>
    </lineage>
</organism>
<keyword evidence="11" id="KW-1185">Reference proteome</keyword>
<protein>
    <recommendedName>
        <fullName evidence="12">C2H2-type domain-containing protein</fullName>
    </recommendedName>
</protein>
<evidence type="ECO:0008006" key="12">
    <source>
        <dbReference type="Google" id="ProtNLM"/>
    </source>
</evidence>
<dbReference type="EMBL" id="MU838997">
    <property type="protein sequence ID" value="KAK1772117.1"/>
    <property type="molecule type" value="Genomic_DNA"/>
</dbReference>
<dbReference type="CDD" id="cd00067">
    <property type="entry name" value="GAL4"/>
    <property type="match status" value="1"/>
</dbReference>
<dbReference type="GO" id="GO:0000978">
    <property type="term" value="F:RNA polymerase II cis-regulatory region sequence-specific DNA binding"/>
    <property type="evidence" value="ECO:0007669"/>
    <property type="project" value="InterPro"/>
</dbReference>
<evidence type="ECO:0000256" key="3">
    <source>
        <dbReference type="ARBA" id="ARBA00022737"/>
    </source>
</evidence>
<evidence type="ECO:0000256" key="4">
    <source>
        <dbReference type="ARBA" id="ARBA00022771"/>
    </source>
</evidence>
<keyword evidence="2" id="KW-0479">Metal-binding</keyword>
<feature type="domain" description="C2H2-type" evidence="9">
    <location>
        <begin position="7"/>
        <end position="34"/>
    </location>
</feature>
<dbReference type="InterPro" id="IPR007219">
    <property type="entry name" value="XnlR_reg_dom"/>
</dbReference>
<accession>A0AAJ0CB99</accession>
<gene>
    <name evidence="10" type="ORF">QBC33DRAFT_482897</name>
</gene>
<dbReference type="SUPFAM" id="SSF57701">
    <property type="entry name" value="Zn2/Cys6 DNA-binding domain"/>
    <property type="match status" value="1"/>
</dbReference>
<dbReference type="InterPro" id="IPR036236">
    <property type="entry name" value="Znf_C2H2_sf"/>
</dbReference>
<dbReference type="GeneID" id="85308559"/>
<dbReference type="PROSITE" id="PS00028">
    <property type="entry name" value="ZINC_FINGER_C2H2_1"/>
    <property type="match status" value="1"/>
</dbReference>
<evidence type="ECO:0000313" key="11">
    <source>
        <dbReference type="Proteomes" id="UP001244011"/>
    </source>
</evidence>
<dbReference type="GO" id="GO:0008270">
    <property type="term" value="F:zinc ion binding"/>
    <property type="evidence" value="ECO:0007669"/>
    <property type="project" value="UniProtKB-KW"/>
</dbReference>
<evidence type="ECO:0000256" key="2">
    <source>
        <dbReference type="ARBA" id="ARBA00022723"/>
    </source>
</evidence>
<dbReference type="Pfam" id="PF04082">
    <property type="entry name" value="Fungal_trans"/>
    <property type="match status" value="1"/>
</dbReference>
<reference evidence="10" key="1">
    <citation type="submission" date="2023-06" db="EMBL/GenBank/DDBJ databases">
        <title>Genome-scale phylogeny and comparative genomics of the fungal order Sordariales.</title>
        <authorList>
            <consortium name="Lawrence Berkeley National Laboratory"/>
            <person name="Hensen N."/>
            <person name="Bonometti L."/>
            <person name="Westerberg I."/>
            <person name="Brannstrom I.O."/>
            <person name="Guillou S."/>
            <person name="Cros-Aarteil S."/>
            <person name="Calhoun S."/>
            <person name="Haridas S."/>
            <person name="Kuo A."/>
            <person name="Mondo S."/>
            <person name="Pangilinan J."/>
            <person name="Riley R."/>
            <person name="Labutti K."/>
            <person name="Andreopoulos B."/>
            <person name="Lipzen A."/>
            <person name="Chen C."/>
            <person name="Yanf M."/>
            <person name="Daum C."/>
            <person name="Ng V."/>
            <person name="Clum A."/>
            <person name="Steindorff A."/>
            <person name="Ohm R."/>
            <person name="Martin F."/>
            <person name="Silar P."/>
            <person name="Natvig D."/>
            <person name="Lalanne C."/>
            <person name="Gautier V."/>
            <person name="Ament-Velasquez S.L."/>
            <person name="Kruys A."/>
            <person name="Hutchinson M.I."/>
            <person name="Powell A.J."/>
            <person name="Barry K."/>
            <person name="Miller A.N."/>
            <person name="Grigoriev I.V."/>
            <person name="Debuchy R."/>
            <person name="Gladieux P."/>
            <person name="Thoren M.H."/>
            <person name="Johannesson H."/>
        </authorList>
    </citation>
    <scope>NUCLEOTIDE SEQUENCE</scope>
    <source>
        <strain evidence="10">8032-3</strain>
    </source>
</reference>
<keyword evidence="4 7" id="KW-0863">Zinc-finger</keyword>
<keyword evidence="6" id="KW-0539">Nucleus</keyword>
<dbReference type="GO" id="GO:0000981">
    <property type="term" value="F:DNA-binding transcription factor activity, RNA polymerase II-specific"/>
    <property type="evidence" value="ECO:0007669"/>
    <property type="project" value="InterPro"/>
</dbReference>
<dbReference type="GO" id="GO:0006351">
    <property type="term" value="P:DNA-templated transcription"/>
    <property type="evidence" value="ECO:0007669"/>
    <property type="project" value="InterPro"/>
</dbReference>